<evidence type="ECO:0000256" key="2">
    <source>
        <dbReference type="ARBA" id="ARBA00023015"/>
    </source>
</evidence>
<dbReference type="AlphaFoldDB" id="A0A8J2ZFD0"/>
<dbReference type="SUPFAM" id="SSF46785">
    <property type="entry name" value="Winged helix' DNA-binding domain"/>
    <property type="match status" value="1"/>
</dbReference>
<dbReference type="Proteomes" id="UP000597507">
    <property type="component" value="Unassembled WGS sequence"/>
</dbReference>
<comment type="caution">
    <text evidence="6">The sequence shown here is derived from an EMBL/GenBank/DDBJ whole genome shotgun (WGS) entry which is preliminary data.</text>
</comment>
<name>A0A8J2ZFD0_9PROT</name>
<dbReference type="InterPro" id="IPR005119">
    <property type="entry name" value="LysR_subst-bd"/>
</dbReference>
<dbReference type="PANTHER" id="PTHR30126:SF40">
    <property type="entry name" value="HTH-TYPE TRANSCRIPTIONAL REGULATOR GLTR"/>
    <property type="match status" value="1"/>
</dbReference>
<dbReference type="GO" id="GO:0000976">
    <property type="term" value="F:transcription cis-regulatory region binding"/>
    <property type="evidence" value="ECO:0007669"/>
    <property type="project" value="TreeGrafter"/>
</dbReference>
<reference evidence="6 7" key="1">
    <citation type="journal article" date="2014" name="Int. J. Syst. Evol. Microbiol.">
        <title>Complete genome sequence of Corynebacterium casei LMG S-19264T (=DSM 44701T), isolated from a smear-ripened cheese.</title>
        <authorList>
            <consortium name="US DOE Joint Genome Institute (JGI-PGF)"/>
            <person name="Walter F."/>
            <person name="Albersmeier A."/>
            <person name="Kalinowski J."/>
            <person name="Ruckert C."/>
        </authorList>
    </citation>
    <scope>NUCLEOTIDE SEQUENCE [LARGE SCALE GENOMIC DNA]</scope>
    <source>
        <strain evidence="6 7">CGMCC 1.16330</strain>
    </source>
</reference>
<evidence type="ECO:0000256" key="4">
    <source>
        <dbReference type="ARBA" id="ARBA00023163"/>
    </source>
</evidence>
<dbReference type="EMBL" id="BMKS01000019">
    <property type="protein sequence ID" value="GGG49037.1"/>
    <property type="molecule type" value="Genomic_DNA"/>
</dbReference>
<dbReference type="InterPro" id="IPR036388">
    <property type="entry name" value="WH-like_DNA-bd_sf"/>
</dbReference>
<keyword evidence="7" id="KW-1185">Reference proteome</keyword>
<dbReference type="RefSeq" id="WP_188903586.1">
    <property type="nucleotide sequence ID" value="NZ_BMKS01000019.1"/>
</dbReference>
<dbReference type="GO" id="GO:0003700">
    <property type="term" value="F:DNA-binding transcription factor activity"/>
    <property type="evidence" value="ECO:0007669"/>
    <property type="project" value="InterPro"/>
</dbReference>
<evidence type="ECO:0000256" key="3">
    <source>
        <dbReference type="ARBA" id="ARBA00023125"/>
    </source>
</evidence>
<dbReference type="FunFam" id="1.10.10.10:FF:000001">
    <property type="entry name" value="LysR family transcriptional regulator"/>
    <property type="match status" value="1"/>
</dbReference>
<sequence>MDASALRIFEAVARLGGMSRAAAELNTVQSNVTARIRQLEARLGVALFERHARGVSLTPAGRRLLPYAARLVHLLEEACRAARDDGTPRGPLRVGALETTAGLRLPPVLAAFAAAHPAVDLSLRTGTTCELVEEVLAGRLEGAFVCGPVDHPDLAEETVFREELAVLTAPGVASLDALVRRGEVRIVVLRAGCSYRQRLETILARRGVPRPRLLEFGTLEAILGCVAAGLGVTLLPRALIGPVWREENRVAVHALPPAEARVETVFIRRHDGHLSSALAAFLACARPPATAQAAA</sequence>
<feature type="domain" description="HTH lysR-type" evidence="5">
    <location>
        <begin position="1"/>
        <end position="58"/>
    </location>
</feature>
<keyword evidence="3" id="KW-0238">DNA-binding</keyword>
<dbReference type="PRINTS" id="PR00039">
    <property type="entry name" value="HTHLYSR"/>
</dbReference>
<gene>
    <name evidence="6" type="ORF">GCM10010964_40480</name>
</gene>
<evidence type="ECO:0000256" key="1">
    <source>
        <dbReference type="ARBA" id="ARBA00009437"/>
    </source>
</evidence>
<dbReference type="PROSITE" id="PS50931">
    <property type="entry name" value="HTH_LYSR"/>
    <property type="match status" value="1"/>
</dbReference>
<dbReference type="Gene3D" id="3.40.190.290">
    <property type="match status" value="1"/>
</dbReference>
<comment type="similarity">
    <text evidence="1">Belongs to the LysR transcriptional regulatory family.</text>
</comment>
<keyword evidence="4" id="KW-0804">Transcription</keyword>
<dbReference type="InterPro" id="IPR000847">
    <property type="entry name" value="LysR_HTH_N"/>
</dbReference>
<dbReference type="Pfam" id="PF00126">
    <property type="entry name" value="HTH_1"/>
    <property type="match status" value="1"/>
</dbReference>
<evidence type="ECO:0000259" key="5">
    <source>
        <dbReference type="PROSITE" id="PS50931"/>
    </source>
</evidence>
<organism evidence="6 7">
    <name type="scientific">Caldovatus sediminis</name>
    <dbReference type="NCBI Taxonomy" id="2041189"/>
    <lineage>
        <taxon>Bacteria</taxon>
        <taxon>Pseudomonadati</taxon>
        <taxon>Pseudomonadota</taxon>
        <taxon>Alphaproteobacteria</taxon>
        <taxon>Acetobacterales</taxon>
        <taxon>Roseomonadaceae</taxon>
        <taxon>Caldovatus</taxon>
    </lineage>
</organism>
<proteinExistence type="inferred from homology"/>
<evidence type="ECO:0000313" key="7">
    <source>
        <dbReference type="Proteomes" id="UP000597507"/>
    </source>
</evidence>
<accession>A0A8J2ZFD0</accession>
<dbReference type="InterPro" id="IPR036390">
    <property type="entry name" value="WH_DNA-bd_sf"/>
</dbReference>
<dbReference type="Gene3D" id="1.10.10.10">
    <property type="entry name" value="Winged helix-like DNA-binding domain superfamily/Winged helix DNA-binding domain"/>
    <property type="match status" value="1"/>
</dbReference>
<dbReference type="Pfam" id="PF03466">
    <property type="entry name" value="LysR_substrate"/>
    <property type="match status" value="1"/>
</dbReference>
<dbReference type="PANTHER" id="PTHR30126">
    <property type="entry name" value="HTH-TYPE TRANSCRIPTIONAL REGULATOR"/>
    <property type="match status" value="1"/>
</dbReference>
<evidence type="ECO:0000313" key="6">
    <source>
        <dbReference type="EMBL" id="GGG49037.1"/>
    </source>
</evidence>
<keyword evidence="2" id="KW-0805">Transcription regulation</keyword>
<protein>
    <submittedName>
        <fullName evidence="6">LysR family transcriptional regulator</fullName>
    </submittedName>
</protein>
<dbReference type="SUPFAM" id="SSF53850">
    <property type="entry name" value="Periplasmic binding protein-like II"/>
    <property type="match status" value="1"/>
</dbReference>